<protein>
    <recommendedName>
        <fullName evidence="4">Cleavage stimulation factor subunit 1 dimerisation domain-containing protein</fullName>
    </recommendedName>
</protein>
<feature type="compositionally biased region" description="Polar residues" evidence="3">
    <location>
        <begin position="1226"/>
        <end position="1249"/>
    </location>
</feature>
<feature type="region of interest" description="Disordered" evidence="3">
    <location>
        <begin position="675"/>
        <end position="739"/>
    </location>
</feature>
<proteinExistence type="predicted"/>
<dbReference type="PANTHER" id="PTHR24104:SF51">
    <property type="entry name" value="SMP-30_GLUCONOLACTONASE_LRE-LIKE REGION DOMAIN-CONTAINING PROTEIN"/>
    <property type="match status" value="1"/>
</dbReference>
<dbReference type="InterPro" id="IPR050952">
    <property type="entry name" value="TRIM-NHL_E3_ligases"/>
</dbReference>
<feature type="domain" description="Cleavage stimulation factor subunit 1 dimerisation" evidence="4">
    <location>
        <begin position="907"/>
        <end position="959"/>
    </location>
</feature>
<feature type="region of interest" description="Disordered" evidence="3">
    <location>
        <begin position="820"/>
        <end position="841"/>
    </location>
</feature>
<evidence type="ECO:0000313" key="6">
    <source>
        <dbReference type="Proteomes" id="UP000887458"/>
    </source>
</evidence>
<comment type="caution">
    <text evidence="5">The sequence shown here is derived from an EMBL/GenBank/DDBJ whole genome shotgun (WGS) entry which is preliminary data.</text>
</comment>
<evidence type="ECO:0000256" key="3">
    <source>
        <dbReference type="SAM" id="MobiDB-lite"/>
    </source>
</evidence>
<dbReference type="EMBL" id="NJHN03000095">
    <property type="protein sequence ID" value="KAH9415933.1"/>
    <property type="molecule type" value="Genomic_DNA"/>
</dbReference>
<feature type="region of interest" description="Disordered" evidence="3">
    <location>
        <begin position="1205"/>
        <end position="1249"/>
    </location>
</feature>
<feature type="repeat" description="NHL" evidence="2">
    <location>
        <begin position="1255"/>
        <end position="1298"/>
    </location>
</feature>
<feature type="compositionally biased region" description="Low complexity" evidence="3">
    <location>
        <begin position="707"/>
        <end position="739"/>
    </location>
</feature>
<gene>
    <name evidence="5" type="ORF">DERP_000427</name>
</gene>
<evidence type="ECO:0000256" key="2">
    <source>
        <dbReference type="PROSITE-ProRule" id="PRU00504"/>
    </source>
</evidence>
<keyword evidence="1" id="KW-0677">Repeat</keyword>
<evidence type="ECO:0000313" key="5">
    <source>
        <dbReference type="EMBL" id="KAH9415933.1"/>
    </source>
</evidence>
<feature type="compositionally biased region" description="Polar residues" evidence="3">
    <location>
        <begin position="675"/>
        <end position="706"/>
    </location>
</feature>
<dbReference type="InterPro" id="IPR038184">
    <property type="entry name" value="CSTF1_dimer_sf"/>
</dbReference>
<reference evidence="5 6" key="2">
    <citation type="journal article" date="2022" name="Mol. Biol. Evol.">
        <title>Comparative Genomics Reveals Insights into the Divergent Evolution of Astigmatic Mites and Household Pest Adaptations.</title>
        <authorList>
            <person name="Xiong Q."/>
            <person name="Wan A.T."/>
            <person name="Liu X."/>
            <person name="Fung C.S."/>
            <person name="Xiao X."/>
            <person name="Malainual N."/>
            <person name="Hou J."/>
            <person name="Wang L."/>
            <person name="Wang M."/>
            <person name="Yang K.Y."/>
            <person name="Cui Y."/>
            <person name="Leung E.L."/>
            <person name="Nong W."/>
            <person name="Shin S.K."/>
            <person name="Au S.W."/>
            <person name="Jeong K.Y."/>
            <person name="Chew F.T."/>
            <person name="Hui J.H."/>
            <person name="Leung T.F."/>
            <person name="Tungtrongchitr A."/>
            <person name="Zhong N."/>
            <person name="Liu Z."/>
            <person name="Tsui S.K."/>
        </authorList>
    </citation>
    <scope>NUCLEOTIDE SEQUENCE [LARGE SCALE GENOMIC DNA]</scope>
    <source>
        <strain evidence="5">Derp</strain>
    </source>
</reference>
<dbReference type="Gene3D" id="1.20.960.50">
    <property type="entry name" value="Cleavage stimulation factor subunit 1, dimerisation domain"/>
    <property type="match status" value="1"/>
</dbReference>
<dbReference type="CDD" id="cd14959">
    <property type="entry name" value="NHL_brat_like"/>
    <property type="match status" value="1"/>
</dbReference>
<dbReference type="InterPro" id="IPR032028">
    <property type="entry name" value="CSTF1_dimer"/>
</dbReference>
<evidence type="ECO:0000259" key="4">
    <source>
        <dbReference type="Pfam" id="PF16699"/>
    </source>
</evidence>
<accession>A0ABQ8J058</accession>
<dbReference type="SUPFAM" id="SSF101898">
    <property type="entry name" value="NHL repeat"/>
    <property type="match status" value="1"/>
</dbReference>
<dbReference type="InterPro" id="IPR001258">
    <property type="entry name" value="NHL_repeat"/>
</dbReference>
<dbReference type="Pfam" id="PF16699">
    <property type="entry name" value="CSTF1_dimer"/>
    <property type="match status" value="1"/>
</dbReference>
<dbReference type="PROSITE" id="PS51125">
    <property type="entry name" value="NHL"/>
    <property type="match status" value="1"/>
</dbReference>
<sequence length="1548" mass="171659">MSPSMTTSTNIRKKENTNKNFTIMIDDLFIRKLLHQICPQIFDENWLERFTQQYLQSFHEKKCTLRVREILDLTLSSNSMTAVDEIFVYWPIHHQSTNNIDDENDNDQEIYIDSSSTWLQYRDAMTYLYNFCELLMSIEAKFVHAKQKDMCQQLAREIRSYLYWITNDDRFKVCGGNDNEEESPPLFQSSPVDLIGGNIDNHPKPQRKQEEMSSNVISHNYNDSYNNCQQQHKLFHSILQHLLRILYEILMKLNQSDDHVNSISNQNNDMVVNNSLKFFQIFNKLFERFESSSTDHTSLYNQWMRQLNSLLMMLMKYGANYQIQNNNDSDIDNSNVLTYLNSINDGHNCNRQSTSSQQSSPLAPNRYMETITSKLSSNNDYNKAALLNMESNNNIDHANDVDVNSDEDDDECSAIASAIANIPPSNDMITTNNDHLTAASIKYFENQSLSSNRFQSFKSPIPTLTKLTEFELSDATISPETTIDPSSFQQQQLQTLNNYPNQSSDCPIKMAIINNDSGSQANSNRNTHIERNTNSSAASVSSGPSSGVGSLCDSYPRSVGINGSSGLGLIEQNSNILIHNNLSPASQESSLSPSKFLPAGSVLSSSASMTPSPADFAPVSTGNNGSTTNENALSMLLQLNKCQLINDLVDGLPKLITPPPSAPQHQRQFPNNNKIVNQSKESPTSNVSNQFGFDFNSLNSTNHNAINRNPQRQPQQPMSDESSNFGFNDSDSSNIQNASSSNVGNNNFFNDFNINSLFSSFDDNVSAVESGAFITNHFTSQPQIQTTNQQSTSILKQYPDNDPNIQLQNQCFTMTMLEGNESQQHPQPQQQQQQQHRNQAAKFPITQSTANKQLSMMSKYMSTASTMPQQHHTLTTPPNLIAGQHQTSPNIHSTIDQSQQQEEQFCERQTLYRLIISQLLFDGHRNIACHISNAEHIKCDSFLIGPSQELHKLVTFAKAKKKEDILIDKPIQMTLSNANNAGFSVAGRATTNSATSPFYDMIDSNCTSAQNSSLAGRASLPQQASHALRMDDCNQYVKNIFDDTSNTLTGIGSSNPMFSARNDSVGLASSSSIVTPQTSQSQSILDSYADLNSSTTDLYSPSSGTIDYFSANRSPEVSGMNAAASMFGKSSDLQQRQLVLSNSRGAGSVSAAATGSNELVLTEACLKNLNQLAKLNSGPNSTAAINHPSLMFGRSASAMATMSSLGNGNGSASASASNSNNGLSRSPLTIKSPTGHSSASHTTGQGKSHQIMQIVHKFGSLGQLKSQFSSPHGFCLGMNDEIIIADTNNHRICVYDKNGVCKQMFGNPGKDEGQLWYPRKIAMIPPNFVRSNANSPYYVICDRGMERSRMQIFTRTGNFVRKIPIRYIDIVAGIAINNRGHIVVVDSVSPTIYVITIDNGTLIEWRDCGNYMCEPSDVAIYDEDYYICDFKGHCVVVINTNGDFIRKIGMEGLTSFPNGIDISPAGDIFVGDSHGNKFHVVVFNRDGRLLAEYECPYCKVSRCCGLKLTKDNNIVTLAKNNHHVLVLNPNFQQQLQSQPTQLQQQQSV</sequence>
<keyword evidence="6" id="KW-1185">Reference proteome</keyword>
<name>A0ABQ8J058_DERPT</name>
<dbReference type="Gene3D" id="2.120.10.30">
    <property type="entry name" value="TolB, C-terminal domain"/>
    <property type="match status" value="1"/>
</dbReference>
<reference evidence="5 6" key="1">
    <citation type="journal article" date="2018" name="J. Allergy Clin. Immunol.">
        <title>High-quality assembly of Dermatophagoides pteronyssinus genome and transcriptome reveals a wide range of novel allergens.</title>
        <authorList>
            <person name="Liu X.Y."/>
            <person name="Yang K.Y."/>
            <person name="Wang M.Q."/>
            <person name="Kwok J.S."/>
            <person name="Zeng X."/>
            <person name="Yang Z."/>
            <person name="Xiao X.J."/>
            <person name="Lau C.P."/>
            <person name="Li Y."/>
            <person name="Huang Z.M."/>
            <person name="Ba J.G."/>
            <person name="Yim A.K."/>
            <person name="Ouyang C.Y."/>
            <person name="Ngai S.M."/>
            <person name="Chan T.F."/>
            <person name="Leung E.L."/>
            <person name="Liu L."/>
            <person name="Liu Z.G."/>
            <person name="Tsui S.K."/>
        </authorList>
    </citation>
    <scope>NUCLEOTIDE SEQUENCE [LARGE SCALE GENOMIC DNA]</scope>
    <source>
        <strain evidence="5">Derp</strain>
    </source>
</reference>
<dbReference type="Proteomes" id="UP000887458">
    <property type="component" value="Unassembled WGS sequence"/>
</dbReference>
<dbReference type="InterPro" id="IPR011042">
    <property type="entry name" value="6-blade_b-propeller_TolB-like"/>
</dbReference>
<dbReference type="PANTHER" id="PTHR24104">
    <property type="entry name" value="E3 UBIQUITIN-PROTEIN LIGASE NHLRC1-RELATED"/>
    <property type="match status" value="1"/>
</dbReference>
<feature type="compositionally biased region" description="Low complexity" evidence="3">
    <location>
        <begin position="823"/>
        <end position="836"/>
    </location>
</feature>
<organism evidence="5 6">
    <name type="scientific">Dermatophagoides pteronyssinus</name>
    <name type="common">European house dust mite</name>
    <dbReference type="NCBI Taxonomy" id="6956"/>
    <lineage>
        <taxon>Eukaryota</taxon>
        <taxon>Metazoa</taxon>
        <taxon>Ecdysozoa</taxon>
        <taxon>Arthropoda</taxon>
        <taxon>Chelicerata</taxon>
        <taxon>Arachnida</taxon>
        <taxon>Acari</taxon>
        <taxon>Acariformes</taxon>
        <taxon>Sarcoptiformes</taxon>
        <taxon>Astigmata</taxon>
        <taxon>Psoroptidia</taxon>
        <taxon>Analgoidea</taxon>
        <taxon>Pyroglyphidae</taxon>
        <taxon>Dermatophagoidinae</taxon>
        <taxon>Dermatophagoides</taxon>
    </lineage>
</organism>
<feature type="compositionally biased region" description="Low complexity" evidence="3">
    <location>
        <begin position="1205"/>
        <end position="1224"/>
    </location>
</feature>
<evidence type="ECO:0000256" key="1">
    <source>
        <dbReference type="ARBA" id="ARBA00022737"/>
    </source>
</evidence>
<dbReference type="Pfam" id="PF01436">
    <property type="entry name" value="NHL"/>
    <property type="match status" value="1"/>
</dbReference>